<evidence type="ECO:0000259" key="3">
    <source>
        <dbReference type="PROSITE" id="PS50977"/>
    </source>
</evidence>
<dbReference type="RefSeq" id="WP_094726889.1">
    <property type="nucleotide sequence ID" value="NZ_JBHLWS010000009.1"/>
</dbReference>
<protein>
    <submittedName>
        <fullName evidence="4">Transcriptional regulator</fullName>
    </submittedName>
</protein>
<evidence type="ECO:0000256" key="2">
    <source>
        <dbReference type="PROSITE-ProRule" id="PRU00335"/>
    </source>
</evidence>
<dbReference type="PROSITE" id="PS50977">
    <property type="entry name" value="HTH_TETR_2"/>
    <property type="match status" value="1"/>
</dbReference>
<dbReference type="Pfam" id="PF14278">
    <property type="entry name" value="TetR_C_8"/>
    <property type="match status" value="1"/>
</dbReference>
<keyword evidence="5" id="KW-1185">Reference proteome</keyword>
<organism evidence="4 5">
    <name type="scientific">Alloscardovia macacae</name>
    <dbReference type="NCBI Taxonomy" id="1160091"/>
    <lineage>
        <taxon>Bacteria</taxon>
        <taxon>Bacillati</taxon>
        <taxon>Actinomycetota</taxon>
        <taxon>Actinomycetes</taxon>
        <taxon>Bifidobacteriales</taxon>
        <taxon>Bifidobacteriaceae</taxon>
        <taxon>Alloscardovia</taxon>
    </lineage>
</organism>
<dbReference type="PANTHER" id="PTHR43479">
    <property type="entry name" value="ACREF/ENVCD OPERON REPRESSOR-RELATED"/>
    <property type="match status" value="1"/>
</dbReference>
<dbReference type="GO" id="GO:0003677">
    <property type="term" value="F:DNA binding"/>
    <property type="evidence" value="ECO:0007669"/>
    <property type="project" value="UniProtKB-UniRule"/>
</dbReference>
<dbReference type="EMBL" id="MWWT01000008">
    <property type="protein sequence ID" value="OZG53701.1"/>
    <property type="molecule type" value="Genomic_DNA"/>
</dbReference>
<feature type="domain" description="HTH tetR-type" evidence="3">
    <location>
        <begin position="18"/>
        <end position="78"/>
    </location>
</feature>
<accession>A0A261F3N4</accession>
<dbReference type="SUPFAM" id="SSF46689">
    <property type="entry name" value="Homeodomain-like"/>
    <property type="match status" value="1"/>
</dbReference>
<feature type="DNA-binding region" description="H-T-H motif" evidence="2">
    <location>
        <begin position="41"/>
        <end position="60"/>
    </location>
</feature>
<evidence type="ECO:0000313" key="5">
    <source>
        <dbReference type="Proteomes" id="UP000243657"/>
    </source>
</evidence>
<dbReference type="InterPro" id="IPR039532">
    <property type="entry name" value="TetR_C_Firmicutes"/>
</dbReference>
<dbReference type="Gene3D" id="1.10.357.10">
    <property type="entry name" value="Tetracycline Repressor, domain 2"/>
    <property type="match status" value="1"/>
</dbReference>
<dbReference type="Proteomes" id="UP000243657">
    <property type="component" value="Unassembled WGS sequence"/>
</dbReference>
<reference evidence="4 5" key="1">
    <citation type="journal article" date="2017" name="BMC Genomics">
        <title>Comparative genomic and phylogenomic analyses of the Bifidobacteriaceae family.</title>
        <authorList>
            <person name="Lugli G.A."/>
            <person name="Milani C."/>
            <person name="Turroni F."/>
            <person name="Duranti S."/>
            <person name="Mancabelli L."/>
            <person name="Mangifesta M."/>
            <person name="Ferrario C."/>
            <person name="Modesto M."/>
            <person name="Mattarelli P."/>
            <person name="Jiri K."/>
            <person name="van Sinderen D."/>
            <person name="Ventura M."/>
        </authorList>
    </citation>
    <scope>NUCLEOTIDE SEQUENCE [LARGE SCALE GENOMIC DNA]</scope>
    <source>
        <strain evidence="4 5">DSM 24762</strain>
    </source>
</reference>
<keyword evidence="1 2" id="KW-0238">DNA-binding</keyword>
<name>A0A261F3N4_9BIFI</name>
<dbReference type="InterPro" id="IPR009057">
    <property type="entry name" value="Homeodomain-like_sf"/>
</dbReference>
<proteinExistence type="predicted"/>
<sequence length="211" mass="24435">MVWEHVHYEVMKNEESSLLTKTQLAESLKKAMSDKPLSKITVSALVADSHVNRKTFYYHFADINALLEWMLYQEAVQVVAQFDLVNDYEDAIRFVVHYVQENTHILNCAYDTLGREGLKNFFYYDFTALMTRIISEREKELRLSGRVPQEFEKFLCHFFTEAIAGMLVNGFKGLAAGEMDDSERSVDAVIAHFSVVMETLPDMLRRGVREE</sequence>
<comment type="caution">
    <text evidence="4">The sequence shown here is derived from an EMBL/GenBank/DDBJ whole genome shotgun (WGS) entry which is preliminary data.</text>
</comment>
<dbReference type="PANTHER" id="PTHR43479:SF7">
    <property type="entry name" value="TETR-FAMILY TRANSCRIPTIONAL REGULATOR"/>
    <property type="match status" value="1"/>
</dbReference>
<gene>
    <name evidence="4" type="ORF">ALMA_1266</name>
</gene>
<evidence type="ECO:0000256" key="1">
    <source>
        <dbReference type="ARBA" id="ARBA00023125"/>
    </source>
</evidence>
<dbReference type="AlphaFoldDB" id="A0A261F3N4"/>
<dbReference type="InterPro" id="IPR001647">
    <property type="entry name" value="HTH_TetR"/>
</dbReference>
<evidence type="ECO:0000313" key="4">
    <source>
        <dbReference type="EMBL" id="OZG53701.1"/>
    </source>
</evidence>
<dbReference type="InterPro" id="IPR050624">
    <property type="entry name" value="HTH-type_Tx_Regulator"/>
</dbReference>